<dbReference type="CDD" id="cd00158">
    <property type="entry name" value="RHOD"/>
    <property type="match status" value="1"/>
</dbReference>
<evidence type="ECO:0000259" key="4">
    <source>
        <dbReference type="PROSITE" id="PS50206"/>
    </source>
</evidence>
<gene>
    <name evidence="6" type="ORF">O3V59_22290</name>
</gene>
<dbReference type="GO" id="GO:0003700">
    <property type="term" value="F:DNA-binding transcription factor activity"/>
    <property type="evidence" value="ECO:0007669"/>
    <property type="project" value="InterPro"/>
</dbReference>
<dbReference type="InterPro" id="IPR036388">
    <property type="entry name" value="WH-like_DNA-bd_sf"/>
</dbReference>
<dbReference type="InterPro" id="IPR011991">
    <property type="entry name" value="ArsR-like_HTH"/>
</dbReference>
<dbReference type="Gene3D" id="1.10.10.10">
    <property type="entry name" value="Winged helix-like DNA-binding domain superfamily/Winged helix DNA-binding domain"/>
    <property type="match status" value="1"/>
</dbReference>
<evidence type="ECO:0000259" key="5">
    <source>
        <dbReference type="PROSITE" id="PS50987"/>
    </source>
</evidence>
<dbReference type="InterPro" id="IPR051011">
    <property type="entry name" value="Metal_resp_trans_reg"/>
</dbReference>
<dbReference type="Proteomes" id="UP001151071">
    <property type="component" value="Unassembled WGS sequence"/>
</dbReference>
<keyword evidence="3" id="KW-0804">Transcription</keyword>
<keyword evidence="2" id="KW-0238">DNA-binding</keyword>
<organism evidence="6 7">
    <name type="scientific">Brevibacillus thermoruber</name>
    <dbReference type="NCBI Taxonomy" id="33942"/>
    <lineage>
        <taxon>Bacteria</taxon>
        <taxon>Bacillati</taxon>
        <taxon>Bacillota</taxon>
        <taxon>Bacilli</taxon>
        <taxon>Bacillales</taxon>
        <taxon>Paenibacillaceae</taxon>
        <taxon>Brevibacillus</taxon>
    </lineage>
</organism>
<dbReference type="PRINTS" id="PR00778">
    <property type="entry name" value="HTHARSR"/>
</dbReference>
<dbReference type="Gene3D" id="3.40.250.10">
    <property type="entry name" value="Rhodanese-like domain"/>
    <property type="match status" value="1"/>
</dbReference>
<feature type="domain" description="HTH arsR-type" evidence="5">
    <location>
        <begin position="7"/>
        <end position="101"/>
    </location>
</feature>
<evidence type="ECO:0000256" key="3">
    <source>
        <dbReference type="ARBA" id="ARBA00023163"/>
    </source>
</evidence>
<proteinExistence type="predicted"/>
<dbReference type="Pfam" id="PF01022">
    <property type="entry name" value="HTH_5"/>
    <property type="match status" value="1"/>
</dbReference>
<dbReference type="SUPFAM" id="SSF52821">
    <property type="entry name" value="Rhodanese/Cell cycle control phosphatase"/>
    <property type="match status" value="1"/>
</dbReference>
<dbReference type="InterPro" id="IPR036873">
    <property type="entry name" value="Rhodanese-like_dom_sf"/>
</dbReference>
<dbReference type="SMART" id="SM00418">
    <property type="entry name" value="HTH_ARSR"/>
    <property type="match status" value="1"/>
</dbReference>
<dbReference type="InterPro" id="IPR001845">
    <property type="entry name" value="HTH_ArsR_DNA-bd_dom"/>
</dbReference>
<protein>
    <submittedName>
        <fullName evidence="6">Metalloregulator ArsR/SmtB family transcription factor</fullName>
    </submittedName>
</protein>
<dbReference type="PANTHER" id="PTHR43132:SF8">
    <property type="entry name" value="HTH-TYPE TRANSCRIPTIONAL REGULATOR KMTR"/>
    <property type="match status" value="1"/>
</dbReference>
<dbReference type="EMBL" id="JAPYYP010000067">
    <property type="protein sequence ID" value="MDA5111066.1"/>
    <property type="molecule type" value="Genomic_DNA"/>
</dbReference>
<evidence type="ECO:0000256" key="1">
    <source>
        <dbReference type="ARBA" id="ARBA00023015"/>
    </source>
</evidence>
<keyword evidence="7" id="KW-1185">Reference proteome</keyword>
<dbReference type="CDD" id="cd00090">
    <property type="entry name" value="HTH_ARSR"/>
    <property type="match status" value="1"/>
</dbReference>
<dbReference type="PROSITE" id="PS50987">
    <property type="entry name" value="HTH_ARSR_2"/>
    <property type="match status" value="1"/>
</dbReference>
<dbReference type="AlphaFoldDB" id="A0A9X3TTZ7"/>
<evidence type="ECO:0000313" key="6">
    <source>
        <dbReference type="EMBL" id="MDA5111066.1"/>
    </source>
</evidence>
<name>A0A9X3TTZ7_9BACL</name>
<dbReference type="GO" id="GO:0003677">
    <property type="term" value="F:DNA binding"/>
    <property type="evidence" value="ECO:0007669"/>
    <property type="project" value="UniProtKB-KW"/>
</dbReference>
<feature type="domain" description="Rhodanese" evidence="4">
    <location>
        <begin position="131"/>
        <end position="220"/>
    </location>
</feature>
<dbReference type="InterPro" id="IPR001763">
    <property type="entry name" value="Rhodanese-like_dom"/>
</dbReference>
<dbReference type="PROSITE" id="PS50206">
    <property type="entry name" value="RHODANESE_3"/>
    <property type="match status" value="1"/>
</dbReference>
<dbReference type="SUPFAM" id="SSF46785">
    <property type="entry name" value="Winged helix' DNA-binding domain"/>
    <property type="match status" value="1"/>
</dbReference>
<comment type="caution">
    <text evidence="6">The sequence shown here is derived from an EMBL/GenBank/DDBJ whole genome shotgun (WGS) entry which is preliminary data.</text>
</comment>
<dbReference type="NCBIfam" id="NF033788">
    <property type="entry name" value="HTH_metalloreg"/>
    <property type="match status" value="1"/>
</dbReference>
<keyword evidence="1" id="KW-0805">Transcription regulation</keyword>
<accession>A0A9X3TTZ7</accession>
<dbReference type="GO" id="GO:0004792">
    <property type="term" value="F:thiosulfate-cyanide sulfurtransferase activity"/>
    <property type="evidence" value="ECO:0007669"/>
    <property type="project" value="InterPro"/>
</dbReference>
<reference evidence="6" key="1">
    <citation type="submission" date="2022-12" db="EMBL/GenBank/DDBJ databases">
        <title>Draft genome sequence of the thermophilic strain Brevibacillus thermoruber HT42, isolated from Los Humeros, Puebla, Mexico, with biotechnological potential.</title>
        <authorList>
            <person name="Lara Sanchez J."/>
            <person name="Solis Palacios R."/>
            <person name="Bustos Baena A.S."/>
            <person name="Ruz Baez A.E."/>
            <person name="Espinosa Luna G."/>
            <person name="Oliart Ros R.M."/>
        </authorList>
    </citation>
    <scope>NUCLEOTIDE SEQUENCE</scope>
    <source>
        <strain evidence="6">HT42</strain>
    </source>
</reference>
<dbReference type="InterPro" id="IPR001307">
    <property type="entry name" value="Thiosulphate_STrfase_CS"/>
</dbReference>
<dbReference type="Pfam" id="PF00581">
    <property type="entry name" value="Rhodanese"/>
    <property type="match status" value="1"/>
</dbReference>
<sequence>MQYTRDFKDAIYGQFARIGKSLSSPRRLEILELLSQGPKTVEMLAKETSMSIANVSQHLQTLLEARMVRFHKKGTYAIYELSNPKVSKLLLLFQDMSEDLLAEVKQIRDEFLANQDEMEPLTIHELHSRLQADDIVLIDVRPREEYEYEHIPGAISVPISEIEQHLSTLPYDRQIVSYCRGKYCVYAKQAVELLRSHGFKAVRLNDGVREWKEFQDKFLNSH</sequence>
<dbReference type="PROSITE" id="PS00380">
    <property type="entry name" value="RHODANESE_1"/>
    <property type="match status" value="1"/>
</dbReference>
<evidence type="ECO:0000313" key="7">
    <source>
        <dbReference type="Proteomes" id="UP001151071"/>
    </source>
</evidence>
<dbReference type="SMART" id="SM00450">
    <property type="entry name" value="RHOD"/>
    <property type="match status" value="1"/>
</dbReference>
<evidence type="ECO:0000256" key="2">
    <source>
        <dbReference type="ARBA" id="ARBA00023125"/>
    </source>
</evidence>
<dbReference type="InterPro" id="IPR036390">
    <property type="entry name" value="WH_DNA-bd_sf"/>
</dbReference>
<dbReference type="PANTHER" id="PTHR43132">
    <property type="entry name" value="ARSENICAL RESISTANCE OPERON REPRESSOR ARSR-RELATED"/>
    <property type="match status" value="1"/>
</dbReference>